<feature type="chain" id="PRO_5009974198" evidence="2">
    <location>
        <begin position="21"/>
        <end position="194"/>
    </location>
</feature>
<dbReference type="SMR" id="Q9RS76"/>
<feature type="region of interest" description="Disordered" evidence="1">
    <location>
        <begin position="31"/>
        <end position="58"/>
    </location>
</feature>
<dbReference type="KEGG" id="dra:DR_2251"/>
<dbReference type="PATRIC" id="fig|243230.17.peg.2479"/>
<evidence type="ECO:0000256" key="2">
    <source>
        <dbReference type="SAM" id="SignalP"/>
    </source>
</evidence>
<dbReference type="Pfam" id="PF09619">
    <property type="entry name" value="YscW"/>
    <property type="match status" value="1"/>
</dbReference>
<feature type="signal peptide" evidence="2">
    <location>
        <begin position="1"/>
        <end position="20"/>
    </location>
</feature>
<evidence type="ECO:0000256" key="1">
    <source>
        <dbReference type="SAM" id="MobiDB-lite"/>
    </source>
</evidence>
<proteinExistence type="predicted"/>
<protein>
    <submittedName>
        <fullName evidence="3">Uncharacterized protein</fullName>
    </submittedName>
</protein>
<dbReference type="STRING" id="243230.DR_2251"/>
<dbReference type="OrthoDB" id="68561at2"/>
<keyword evidence="2" id="KW-0732">Signal</keyword>
<dbReference type="EnsemblBacteria" id="AAF11799">
    <property type="protein sequence ID" value="AAF11799"/>
    <property type="gene ID" value="DR_2251"/>
</dbReference>
<dbReference type="InterPro" id="IPR039366">
    <property type="entry name" value="Pilotin"/>
</dbReference>
<dbReference type="GeneID" id="69518501"/>
<dbReference type="EMBL" id="AE000513">
    <property type="protein sequence ID" value="AAF11799.1"/>
    <property type="molecule type" value="Genomic_DNA"/>
</dbReference>
<name>Q9RS76_DEIRA</name>
<dbReference type="PaxDb" id="243230-DR_2251"/>
<dbReference type="RefSeq" id="WP_010888880.1">
    <property type="nucleotide sequence ID" value="NC_001263.1"/>
</dbReference>
<dbReference type="PIR" id="E75297">
    <property type="entry name" value="E75297"/>
</dbReference>
<dbReference type="InParanoid" id="Q9RS76"/>
<organism evidence="3 4">
    <name type="scientific">Deinococcus radiodurans (strain ATCC 13939 / DSM 20539 / JCM 16871 / CCUG 27074 / LMG 4051 / NBRC 15346 / NCIMB 9279 / VKM B-1422 / R1)</name>
    <dbReference type="NCBI Taxonomy" id="243230"/>
    <lineage>
        <taxon>Bacteria</taxon>
        <taxon>Thermotogati</taxon>
        <taxon>Deinococcota</taxon>
        <taxon>Deinococci</taxon>
        <taxon>Deinococcales</taxon>
        <taxon>Deinococcaceae</taxon>
        <taxon>Deinococcus</taxon>
    </lineage>
</organism>
<reference evidence="3 4" key="1">
    <citation type="journal article" date="1999" name="Science">
        <title>Genome sequence of the radioresistant bacterium Deinococcus radiodurans R1.</title>
        <authorList>
            <person name="White O."/>
            <person name="Eisen J.A."/>
            <person name="Heidelberg J.F."/>
            <person name="Hickey E.K."/>
            <person name="Peterson J.D."/>
            <person name="Dodson R.J."/>
            <person name="Haft D.H."/>
            <person name="Gwinn M.L."/>
            <person name="Nelson W.C."/>
            <person name="Richardson D.L."/>
            <person name="Moffat K.S."/>
            <person name="Qin H."/>
            <person name="Jiang L."/>
            <person name="Pamphile W."/>
            <person name="Crosby M."/>
            <person name="Shen M."/>
            <person name="Vamathevan J.J."/>
            <person name="Lam P."/>
            <person name="McDonald L."/>
            <person name="Utterback T."/>
            <person name="Zalewski C."/>
            <person name="Makarova K.S."/>
            <person name="Aravind L."/>
            <person name="Daly M.J."/>
            <person name="Minton K.W."/>
            <person name="Fleischmann R.D."/>
            <person name="Ketchum K.A."/>
            <person name="Nelson K.E."/>
            <person name="Salzberg S."/>
            <person name="Smith H.O."/>
            <person name="Venter J.C."/>
            <person name="Fraser C.M."/>
        </authorList>
    </citation>
    <scope>NUCLEOTIDE SEQUENCE [LARGE SCALE GENOMIC DNA]</scope>
    <source>
        <strain evidence="4">ATCC 13939 / DSM 20539 / JCM 16871 / LMG 4051 / NBRC 15346 / NCIMB 9279 / R1 / VKM B-1422</strain>
    </source>
</reference>
<keyword evidence="4" id="KW-1185">Reference proteome</keyword>
<evidence type="ECO:0000313" key="3">
    <source>
        <dbReference type="EMBL" id="AAF11799.1"/>
    </source>
</evidence>
<dbReference type="HOGENOM" id="CLU_1400496_0_0_0"/>
<sequence length="194" mass="20438">MKSRTFLPVITALAVSMASAQTQVGQVTLTPVQPAPRTNGGVKPRPVQAPAPQNVPAPRTVQNTAAPATKPATTATTVTVTKTFTPQDVPEGSYNLTGKVTGVATRLPTGSKIVLLVQDDQAPTTPLLQIKFGASALPVPYQMYFTQSRLKANHNYSVQAKVFNAAGQMTHLSTPVPLPTTSPTSLNLTVQPTR</sequence>
<dbReference type="Proteomes" id="UP000002524">
    <property type="component" value="Chromosome 1"/>
</dbReference>
<evidence type="ECO:0000313" key="4">
    <source>
        <dbReference type="Proteomes" id="UP000002524"/>
    </source>
</evidence>
<dbReference type="AlphaFoldDB" id="Q9RS76"/>
<gene>
    <name evidence="3" type="ordered locus">DR_2251</name>
</gene>
<accession>Q9RS76</accession>